<dbReference type="EMBL" id="CP080467">
    <property type="protein sequence ID" value="UNO49723.1"/>
    <property type="molecule type" value="Genomic_DNA"/>
</dbReference>
<dbReference type="STRING" id="1356854.N007_17685"/>
<organism evidence="3 4">
    <name type="scientific">Alicyclobacillus acidoterrestris (strain ATCC 49025 / DSM 3922 / CIP 106132 / NCIMB 13137 / GD3B)</name>
    <dbReference type="NCBI Taxonomy" id="1356854"/>
    <lineage>
        <taxon>Bacteria</taxon>
        <taxon>Bacillati</taxon>
        <taxon>Bacillota</taxon>
        <taxon>Bacilli</taxon>
        <taxon>Bacillales</taxon>
        <taxon>Alicyclobacillaceae</taxon>
        <taxon>Alicyclobacillus</taxon>
    </lineage>
</organism>
<dbReference type="SUPFAM" id="SSF54001">
    <property type="entry name" value="Cysteine proteinases"/>
    <property type="match status" value="1"/>
</dbReference>
<keyword evidence="4" id="KW-1185">Reference proteome</keyword>
<feature type="transmembrane region" description="Helical" evidence="2">
    <location>
        <begin position="43"/>
        <end position="73"/>
    </location>
</feature>
<dbReference type="SMART" id="SM00460">
    <property type="entry name" value="TGc"/>
    <property type="match status" value="1"/>
</dbReference>
<dbReference type="PANTHER" id="PTHR42736:SF1">
    <property type="entry name" value="PROTEIN-GLUTAMINE GAMMA-GLUTAMYLTRANSFERASE"/>
    <property type="match status" value="1"/>
</dbReference>
<evidence type="ECO:0000313" key="4">
    <source>
        <dbReference type="Proteomes" id="UP000829401"/>
    </source>
</evidence>
<dbReference type="OrthoDB" id="9804872at2"/>
<dbReference type="InterPro" id="IPR038765">
    <property type="entry name" value="Papain-like_cys_pep_sf"/>
</dbReference>
<feature type="transmembrane region" description="Helical" evidence="2">
    <location>
        <begin position="197"/>
        <end position="215"/>
    </location>
</feature>
<protein>
    <submittedName>
        <fullName evidence="3">Transglutaminase domain-containing protein</fullName>
    </submittedName>
</protein>
<dbReference type="AlphaFoldDB" id="T0BJP4"/>
<keyword evidence="2" id="KW-1133">Transmembrane helix</keyword>
<accession>A0A9E6ZIL2</accession>
<sequence>MRRFRHTKTIERTVHALLCALWLESFFGPVANLGLLNGPKTFLFPLLVFVVAAIVNRWWAHVLGALIACYGYVVYFWRPDGDSLGFSLIHMPAMLVRQAVAAISGGGLQDPLQTGLFVCSLAVVFWLVTYASHRLRLWMFYNVLALVVLGAIDGNTNVQPNVALVVVSMIFLAILGLNQLRRVRAFAADKSRVGIRFYTPVLGLLALCLLVGFTTPKSPAVWPNPFHRTASGGGTGVQTIGYQLDNSHLGGSFVTNNTPVLGVESPYPTYIRGQTLTDYTGKGWVSYAPLTDVQMAEQTVGHKISGVEGYTFHDLPTVSFDETITVESDSVDTSDLFGGYRIDNVLWLPGAYNGAFSVDYVQGNIHAPKLHKGQIYQIKVEELRAPYEELEKDTTPVVRVASQAPKNIQDADLELPTSLPADVKALAQQVVAQAGAKTEYGAVSALIEYLQDNYTYQTSGVPVPGPHQDYVAQFLFQSKVGYCNNFSSALAVMLRTLGVPTRWVTGYAAGTPDYGNTSTNLNSYTITNDDAHSWVEVYFPAYGWIPFDPTPNFQMPFAAPKDAGSTTPDSSTPAPTPAKPQTPPQHPEQPDVQQGGQGGNWLHIAVVVGRVALWVAVGAVVAAAVVMMVWRRRMLYARLERQWGRDPLRTFARVYALLLRALRRKYQLKQSLTVRELWSFAARAGIAQEEYQNWVQTVERVLYGGGEISGSDAATMQQTSMKWLRLLYQSKSRHKSPIDDIEPHR</sequence>
<name>T0BJP4_ALIAG</name>
<keyword evidence="2" id="KW-0812">Transmembrane</keyword>
<dbReference type="KEGG" id="aaco:K1I37_04090"/>
<reference evidence="4" key="1">
    <citation type="journal article" date="2022" name="G3 (Bethesda)">
        <title>Unveiling the complete genome sequence of Alicyclobacillus acidoterrestris DSM 3922T, a taint-producing strain.</title>
        <authorList>
            <person name="Leonardo I.C."/>
            <person name="Barreto Crespo M.T."/>
            <person name="Gaspar F.B."/>
        </authorList>
    </citation>
    <scope>NUCLEOTIDE SEQUENCE [LARGE SCALE GENOMIC DNA]</scope>
    <source>
        <strain evidence="4">DSM 3922</strain>
    </source>
</reference>
<feature type="compositionally biased region" description="Pro residues" evidence="1">
    <location>
        <begin position="574"/>
        <end position="587"/>
    </location>
</feature>
<feature type="transmembrane region" description="Helical" evidence="2">
    <location>
        <begin position="611"/>
        <end position="630"/>
    </location>
</feature>
<gene>
    <name evidence="3" type="ORF">K1I37_04090</name>
</gene>
<evidence type="ECO:0000256" key="1">
    <source>
        <dbReference type="SAM" id="MobiDB-lite"/>
    </source>
</evidence>
<keyword evidence="2" id="KW-0472">Membrane</keyword>
<feature type="transmembrane region" description="Helical" evidence="2">
    <location>
        <begin position="85"/>
        <end position="105"/>
    </location>
</feature>
<dbReference type="RefSeq" id="WP_021298675.1">
    <property type="nucleotide sequence ID" value="NZ_AURB01000201.1"/>
</dbReference>
<dbReference type="InterPro" id="IPR052901">
    <property type="entry name" value="Bact_TGase-like"/>
</dbReference>
<dbReference type="Pfam" id="PF01841">
    <property type="entry name" value="Transglut_core"/>
    <property type="match status" value="1"/>
</dbReference>
<accession>T0BJP4</accession>
<proteinExistence type="predicted"/>
<feature type="region of interest" description="Disordered" evidence="1">
    <location>
        <begin position="556"/>
        <end position="596"/>
    </location>
</feature>
<dbReference type="PANTHER" id="PTHR42736">
    <property type="entry name" value="PROTEIN-GLUTAMINE GAMMA-GLUTAMYLTRANSFERASE"/>
    <property type="match status" value="1"/>
</dbReference>
<evidence type="ECO:0000313" key="3">
    <source>
        <dbReference type="EMBL" id="UNO49723.1"/>
    </source>
</evidence>
<dbReference type="eggNOG" id="COG1305">
    <property type="taxonomic scope" value="Bacteria"/>
</dbReference>
<feature type="transmembrane region" description="Helical" evidence="2">
    <location>
        <begin position="135"/>
        <end position="152"/>
    </location>
</feature>
<dbReference type="Proteomes" id="UP000829401">
    <property type="component" value="Chromosome"/>
</dbReference>
<dbReference type="InterPro" id="IPR002931">
    <property type="entry name" value="Transglutaminase-like"/>
</dbReference>
<dbReference type="Gene3D" id="3.10.620.30">
    <property type="match status" value="1"/>
</dbReference>
<feature type="transmembrane region" description="Helical" evidence="2">
    <location>
        <begin position="111"/>
        <end position="128"/>
    </location>
</feature>
<evidence type="ECO:0000256" key="2">
    <source>
        <dbReference type="SAM" id="Phobius"/>
    </source>
</evidence>
<feature type="transmembrane region" description="Helical" evidence="2">
    <location>
        <begin position="158"/>
        <end position="177"/>
    </location>
</feature>